<dbReference type="InterPro" id="IPR023935">
    <property type="entry name" value="Rep_factor-C_lsu"/>
</dbReference>
<reference evidence="10 11" key="1">
    <citation type="submission" date="2015-09" db="EMBL/GenBank/DDBJ databases">
        <title>A metagenomics-based metabolic model of nitrate-dependent anaerobic oxidation of methane by Methanoperedens-like archaea.</title>
        <authorList>
            <person name="Arshad A."/>
            <person name="Speth D.R."/>
            <person name="De Graaf R.M."/>
            <person name="Op Den Camp H.J."/>
            <person name="Jetten M.S."/>
            <person name="Welte C.U."/>
        </authorList>
    </citation>
    <scope>NUCLEOTIDE SEQUENCE [LARGE SCALE GENOMIC DNA]</scope>
</reference>
<dbReference type="CDD" id="cd18140">
    <property type="entry name" value="HLD_clamp_RFC"/>
    <property type="match status" value="1"/>
</dbReference>
<dbReference type="InterPro" id="IPR047854">
    <property type="entry name" value="RFC_lid"/>
</dbReference>
<dbReference type="Gene3D" id="1.10.8.60">
    <property type="match status" value="1"/>
</dbReference>
<feature type="binding site" evidence="7">
    <location>
        <begin position="48"/>
        <end position="55"/>
    </location>
    <ligand>
        <name>ATP</name>
        <dbReference type="ChEBI" id="CHEBI:30616"/>
    </ligand>
</feature>
<dbReference type="InterPro" id="IPR003959">
    <property type="entry name" value="ATPase_AAA_core"/>
</dbReference>
<evidence type="ECO:0000256" key="7">
    <source>
        <dbReference type="HAMAP-Rule" id="MF_01508"/>
    </source>
</evidence>
<dbReference type="PANTHER" id="PTHR23389:SF6">
    <property type="entry name" value="REPLICATION FACTOR C SUBUNIT 1"/>
    <property type="match status" value="1"/>
</dbReference>
<evidence type="ECO:0000256" key="6">
    <source>
        <dbReference type="ARBA" id="ARBA00032141"/>
    </source>
</evidence>
<protein>
    <recommendedName>
        <fullName evidence="2 7">Replication factor C large subunit</fullName>
        <shortName evidence="7">RFC large subunit</shortName>
    </recommendedName>
    <alternativeName>
        <fullName evidence="6 7">Clamp loader large subunit</fullName>
    </alternativeName>
</protein>
<dbReference type="GO" id="GO:0006260">
    <property type="term" value="P:DNA replication"/>
    <property type="evidence" value="ECO:0007669"/>
    <property type="project" value="UniProtKB-UniRule"/>
</dbReference>
<gene>
    <name evidence="7" type="primary">rfcL</name>
    <name evidence="10" type="ORF">MPEBLZ_00155</name>
</gene>
<evidence type="ECO:0000313" key="11">
    <source>
        <dbReference type="Proteomes" id="UP000050360"/>
    </source>
</evidence>
<dbReference type="InterPro" id="IPR027417">
    <property type="entry name" value="P-loop_NTPase"/>
</dbReference>
<dbReference type="Gene3D" id="3.40.50.300">
    <property type="entry name" value="P-loop containing nucleotide triphosphate hydrolases"/>
    <property type="match status" value="1"/>
</dbReference>
<feature type="domain" description="AAA+ ATPase" evidence="9">
    <location>
        <begin position="40"/>
        <end position="181"/>
    </location>
</feature>
<comment type="function">
    <text evidence="7">Part of the RFC clamp loader complex which loads the PCNA sliding clamp onto DNA.</text>
</comment>
<dbReference type="CDD" id="cd00009">
    <property type="entry name" value="AAA"/>
    <property type="match status" value="1"/>
</dbReference>
<evidence type="ECO:0000313" key="10">
    <source>
        <dbReference type="EMBL" id="KPQ45274.1"/>
    </source>
</evidence>
<evidence type="ECO:0000259" key="9">
    <source>
        <dbReference type="SMART" id="SM00382"/>
    </source>
</evidence>
<dbReference type="AlphaFoldDB" id="A0A0N8KRL5"/>
<dbReference type="GO" id="GO:0005524">
    <property type="term" value="F:ATP binding"/>
    <property type="evidence" value="ECO:0007669"/>
    <property type="project" value="UniProtKB-UniRule"/>
</dbReference>
<dbReference type="Pfam" id="PF21960">
    <property type="entry name" value="RCF1-5-like_lid"/>
    <property type="match status" value="1"/>
</dbReference>
<dbReference type="GO" id="GO:0003689">
    <property type="term" value="F:DNA clamp loader activity"/>
    <property type="evidence" value="ECO:0007669"/>
    <property type="project" value="UniProtKB-UniRule"/>
</dbReference>
<name>A0A0N8KRL5_9EURY</name>
<dbReference type="NCBIfam" id="NF003231">
    <property type="entry name" value="PRK04195.2-1"/>
    <property type="match status" value="1"/>
</dbReference>
<evidence type="ECO:0000256" key="8">
    <source>
        <dbReference type="SAM" id="MobiDB-lite"/>
    </source>
</evidence>
<comment type="subunit">
    <text evidence="7">Heteromultimer composed of small subunits (RfcS) and large subunits (RfcL).</text>
</comment>
<evidence type="ECO:0000256" key="1">
    <source>
        <dbReference type="ARBA" id="ARBA00006878"/>
    </source>
</evidence>
<evidence type="ECO:0000256" key="2">
    <source>
        <dbReference type="ARBA" id="ARBA00014793"/>
    </source>
</evidence>
<organism evidence="10 11">
    <name type="scientific">Candidatus Methanoperedens nitratireducens</name>
    <dbReference type="NCBI Taxonomy" id="1392998"/>
    <lineage>
        <taxon>Archaea</taxon>
        <taxon>Methanobacteriati</taxon>
        <taxon>Methanobacteriota</taxon>
        <taxon>Stenosarchaea group</taxon>
        <taxon>Methanomicrobia</taxon>
        <taxon>Methanosarcinales</taxon>
        <taxon>ANME-2 cluster</taxon>
        <taxon>Candidatus Methanoperedentaceae</taxon>
        <taxon>Candidatus Methanoperedens</taxon>
    </lineage>
</organism>
<comment type="similarity">
    <text evidence="1 7">Belongs to the activator 1 small subunits family. RfcL subfamily.</text>
</comment>
<evidence type="ECO:0000256" key="3">
    <source>
        <dbReference type="ARBA" id="ARBA00022705"/>
    </source>
</evidence>
<feature type="compositionally biased region" description="Basic and acidic residues" evidence="8">
    <location>
        <begin position="455"/>
        <end position="478"/>
    </location>
</feature>
<proteinExistence type="inferred from homology"/>
<accession>A0A0N8KRL5</accession>
<dbReference type="SUPFAM" id="SSF52540">
    <property type="entry name" value="P-loop containing nucleoside triphosphate hydrolases"/>
    <property type="match status" value="1"/>
</dbReference>
<dbReference type="Proteomes" id="UP000050360">
    <property type="component" value="Unassembled WGS sequence"/>
</dbReference>
<evidence type="ECO:0000256" key="4">
    <source>
        <dbReference type="ARBA" id="ARBA00022741"/>
    </source>
</evidence>
<dbReference type="EMBL" id="LKCM01000015">
    <property type="protein sequence ID" value="KPQ45274.1"/>
    <property type="molecule type" value="Genomic_DNA"/>
</dbReference>
<dbReference type="NCBIfam" id="NF003229">
    <property type="entry name" value="PRK04195.1-5"/>
    <property type="match status" value="1"/>
</dbReference>
<keyword evidence="3 7" id="KW-0235">DNA replication</keyword>
<keyword evidence="4 7" id="KW-0547">Nucleotide-binding</keyword>
<dbReference type="PANTHER" id="PTHR23389">
    <property type="entry name" value="CHROMOSOME TRANSMISSION FIDELITY FACTOR 18"/>
    <property type="match status" value="1"/>
</dbReference>
<dbReference type="InterPro" id="IPR003593">
    <property type="entry name" value="AAA+_ATPase"/>
</dbReference>
<dbReference type="Pfam" id="PF00004">
    <property type="entry name" value="AAA"/>
    <property type="match status" value="1"/>
</dbReference>
<dbReference type="NCBIfam" id="NF003228">
    <property type="entry name" value="PRK04195.1-4"/>
    <property type="match status" value="1"/>
</dbReference>
<dbReference type="HAMAP" id="MF_01508">
    <property type="entry name" value="RfcL"/>
    <property type="match status" value="1"/>
</dbReference>
<feature type="region of interest" description="Disordered" evidence="8">
    <location>
        <begin position="436"/>
        <end position="478"/>
    </location>
</feature>
<dbReference type="PATRIC" id="fig|1719120.3.peg.176"/>
<dbReference type="GO" id="GO:0016887">
    <property type="term" value="F:ATP hydrolysis activity"/>
    <property type="evidence" value="ECO:0007669"/>
    <property type="project" value="InterPro"/>
</dbReference>
<keyword evidence="5 7" id="KW-0067">ATP-binding</keyword>
<comment type="caution">
    <text evidence="10">The sequence shown here is derived from an EMBL/GenBank/DDBJ whole genome shotgun (WGS) entry which is preliminary data.</text>
</comment>
<dbReference type="SMART" id="SM00382">
    <property type="entry name" value="AAA"/>
    <property type="match status" value="1"/>
</dbReference>
<sequence>MTLDWTEKYRPQTLSAIVGHNKPVEELKAWAKSWMCGIPENRAVVLYGRAGIGKTTTAHALAREMGWEVIELNASDQRTADIIDKVAGSASRMGTLDGTGVKRLIIMDEADNIHGTADRGGERAIVELIKKTSQPIILIANELYDMSPGLRTACKPIQFNSVMSRSMIPALKRIVEAEGIKYGPGVIEKIAENANGDIRSAINDLQAIAQGKPSIQIEDIITGERDSKENIFKFLAKIFKSTNIREAHDAAFHLDENPDDLIQWMDENLHLEYTSPHDLAQGYHYLGKSTVFLGRVKRRQNYNMWRYAGVLMTAGVMVARSHRNSGFIKYQPPSLWRKLGQTKGMRMVRDSTAKKIGMHCHVSMSFTRSQLFPFFRIMMKDDEYAPHITALLGLEPEEIAYLIESKTVTKKIQKIYESAQLLIEKETEHEVELFGGFGAREQKNENTEPENQNPESEKKKSENREQGKKELENERLEIPVKKEVKAQSSLFDF</sequence>
<evidence type="ECO:0000256" key="5">
    <source>
        <dbReference type="ARBA" id="ARBA00022840"/>
    </source>
</evidence>